<feature type="domain" description="Cation/H(+) antiporter C-terminal" evidence="13">
    <location>
        <begin position="631"/>
        <end position="772"/>
    </location>
</feature>
<dbReference type="GO" id="GO:0016020">
    <property type="term" value="C:membrane"/>
    <property type="evidence" value="ECO:0007669"/>
    <property type="project" value="UniProtKB-SubCell"/>
</dbReference>
<keyword evidence="8 10" id="KW-0472">Membrane</keyword>
<dbReference type="GO" id="GO:0012505">
    <property type="term" value="C:endomembrane system"/>
    <property type="evidence" value="ECO:0000318"/>
    <property type="project" value="GO_Central"/>
</dbReference>
<evidence type="ECO:0000256" key="2">
    <source>
        <dbReference type="ARBA" id="ARBA00022448"/>
    </source>
</evidence>
<dbReference type="GO" id="GO:0098662">
    <property type="term" value="P:inorganic cation transmembrane transport"/>
    <property type="evidence" value="ECO:0000318"/>
    <property type="project" value="GO_Central"/>
</dbReference>
<evidence type="ECO:0000259" key="11">
    <source>
        <dbReference type="Pfam" id="PF00999"/>
    </source>
</evidence>
<feature type="transmembrane region" description="Helical" evidence="10">
    <location>
        <begin position="137"/>
        <end position="159"/>
    </location>
</feature>
<dbReference type="InterPro" id="IPR038770">
    <property type="entry name" value="Na+/solute_symporter_sf"/>
</dbReference>
<keyword evidence="5" id="KW-0630">Potassium</keyword>
<dbReference type="InterPro" id="IPR006153">
    <property type="entry name" value="Cation/H_exchanger_TM"/>
</dbReference>
<dbReference type="InterPro" id="IPR057291">
    <property type="entry name" value="CHX17_2nd"/>
</dbReference>
<keyword evidence="2" id="KW-0813">Transport</keyword>
<dbReference type="InterPro" id="IPR050794">
    <property type="entry name" value="CPA2_transporter"/>
</dbReference>
<dbReference type="EMBL" id="CM004389">
    <property type="protein sequence ID" value="OAY54870.1"/>
    <property type="molecule type" value="Genomic_DNA"/>
</dbReference>
<organism evidence="14">
    <name type="scientific">Manihot esculenta</name>
    <name type="common">Cassava</name>
    <name type="synonym">Jatropha manihot</name>
    <dbReference type="NCBI Taxonomy" id="3983"/>
    <lineage>
        <taxon>Eukaryota</taxon>
        <taxon>Viridiplantae</taxon>
        <taxon>Streptophyta</taxon>
        <taxon>Embryophyta</taxon>
        <taxon>Tracheophyta</taxon>
        <taxon>Spermatophyta</taxon>
        <taxon>Magnoliopsida</taxon>
        <taxon>eudicotyledons</taxon>
        <taxon>Gunneridae</taxon>
        <taxon>Pentapetalae</taxon>
        <taxon>rosids</taxon>
        <taxon>fabids</taxon>
        <taxon>Malpighiales</taxon>
        <taxon>Euphorbiaceae</taxon>
        <taxon>Crotonoideae</taxon>
        <taxon>Manihoteae</taxon>
        <taxon>Manihot</taxon>
    </lineage>
</organism>
<dbReference type="Gramene" id="Manes.18G145364.1.v8.1">
    <property type="protein sequence ID" value="Manes.18G145364.1.v8.1.CDS"/>
    <property type="gene ID" value="Manes.18G145364.v8.1"/>
</dbReference>
<dbReference type="GO" id="GO:0006885">
    <property type="term" value="P:regulation of pH"/>
    <property type="evidence" value="ECO:0000318"/>
    <property type="project" value="GO_Central"/>
</dbReference>
<dbReference type="OrthoDB" id="1938353at2759"/>
<feature type="transmembrane region" description="Helical" evidence="10">
    <location>
        <begin position="204"/>
        <end position="226"/>
    </location>
</feature>
<dbReference type="PANTHER" id="PTHR32468:SF17">
    <property type="entry name" value="CATION_H(+) ANTIPORTER 4"/>
    <property type="match status" value="1"/>
</dbReference>
<name>A0A2C9W6B3_MANES</name>
<dbReference type="Gene3D" id="1.20.1530.20">
    <property type="match status" value="1"/>
</dbReference>
<evidence type="ECO:0000256" key="5">
    <source>
        <dbReference type="ARBA" id="ARBA00022958"/>
    </source>
</evidence>
<keyword evidence="3" id="KW-0633">Potassium transport</keyword>
<feature type="transmembrane region" description="Helical" evidence="10">
    <location>
        <begin position="275"/>
        <end position="295"/>
    </location>
</feature>
<dbReference type="GO" id="GO:0015297">
    <property type="term" value="F:antiporter activity"/>
    <property type="evidence" value="ECO:0007669"/>
    <property type="project" value="InterPro"/>
</dbReference>
<evidence type="ECO:0000256" key="6">
    <source>
        <dbReference type="ARBA" id="ARBA00022989"/>
    </source>
</evidence>
<dbReference type="Pfam" id="PF23256">
    <property type="entry name" value="CHX17_2nd"/>
    <property type="match status" value="1"/>
</dbReference>
<keyword evidence="6 10" id="KW-1133">Transmembrane helix</keyword>
<accession>A0A2C9W6B3</accession>
<keyword evidence="4 10" id="KW-0812">Transmembrane</keyword>
<evidence type="ECO:0000256" key="7">
    <source>
        <dbReference type="ARBA" id="ARBA00023065"/>
    </source>
</evidence>
<evidence type="ECO:0000256" key="4">
    <source>
        <dbReference type="ARBA" id="ARBA00022692"/>
    </source>
</evidence>
<evidence type="ECO:0000256" key="9">
    <source>
        <dbReference type="ARBA" id="ARBA00038341"/>
    </source>
</evidence>
<feature type="transmembrane region" description="Helical" evidence="10">
    <location>
        <begin position="41"/>
        <end position="60"/>
    </location>
</feature>
<keyword evidence="7" id="KW-0406">Ion transport</keyword>
<sequence>MASMGEAPIAQNQKLICTEFPPNINSNGIWESLRATSVLKYTLPLLQLQTILIFFITQVCHFVLKHFGIPVIISQLLAGVILGPSLLGSNTKFKKLLFTINSQDILGTIGTLGYTFFIFLCGVKMDVGMIFKTGRKACGIGILSLAVPLVLGLSIEVALENSSLGKNLPDNLYIVTSILSATPFPVISTLLADLNILNSELGRLGLSAAMIGEMGTVGLFNLSILITVGKNSSLRVAFRSLGCTIGYIVAAVYVIRPAMLWVVKQTPKGRPVKDVYIIAIFVLVSLSGILSDSFAQSVFFGPFILGLAIPDGPPLGSAVVEKLDCIVSGFFIPLFVTTSAMRAEFGMLNSNKDLITVEIILILVTLMSKIAACLMASLCSKMPLNDSLALSLIMSCKGIVELATYNFLRDNQVVNGETFTVLITSVVVTASIIPMVIKKLYDPSRKYAGYQKRNITDLRPNSELRMLMCIHNPDDVTAATNLLDAYCPTLERPITVCILHLIKLIGRASPIFISHNIQVKSFFPHSYSENVIISFNQYQQKKLGAVTINNFTAVSPPKLMHEDICTLALDKLTSLIVLPFHRNWSADGSITSEDITIRNLNCHILETSPCSVGILVNRGHLRRTKTEQSRHVAMIFLGGNDDREALEFSKRMAKGSSINLTVVRMVAKDHEGIITWDEMLDSEALKDVKFNKDSSVTYKEKLVEDGPQTAYALRGMVCKYDLIIVGRRNGIDCPQTVGLCEWSEFPELGVLGDLLASSDLNGKASILVVQQQQQLT</sequence>
<evidence type="ECO:0000259" key="13">
    <source>
        <dbReference type="Pfam" id="PF23259"/>
    </source>
</evidence>
<evidence type="ECO:0000256" key="10">
    <source>
        <dbReference type="SAM" id="Phobius"/>
    </source>
</evidence>
<protein>
    <submittedName>
        <fullName evidence="14">Uncharacterized protein</fullName>
    </submittedName>
</protein>
<feature type="transmembrane region" description="Helical" evidence="10">
    <location>
        <begin position="354"/>
        <end position="376"/>
    </location>
</feature>
<comment type="similarity">
    <text evidence="9">Belongs to the monovalent cation:proton antiporter 2 (CPA2) transporter (TC 2.A.37) family. CHX (TC 2.A.37.4) subfamily.</text>
</comment>
<dbReference type="GO" id="GO:0006813">
    <property type="term" value="P:potassium ion transport"/>
    <property type="evidence" value="ECO:0007669"/>
    <property type="project" value="UniProtKB-KW"/>
</dbReference>
<feature type="domain" description="Cation/H(+) antiporter central" evidence="12">
    <location>
        <begin position="495"/>
        <end position="619"/>
    </location>
</feature>
<evidence type="ECO:0000256" key="1">
    <source>
        <dbReference type="ARBA" id="ARBA00004141"/>
    </source>
</evidence>
<feature type="transmembrane region" description="Helical" evidence="10">
    <location>
        <begin position="419"/>
        <end position="437"/>
    </location>
</feature>
<feature type="domain" description="Cation/H+ exchanger transmembrane" evidence="11">
    <location>
        <begin position="54"/>
        <end position="438"/>
    </location>
</feature>
<dbReference type="AlphaFoldDB" id="A0A2C9W6B3"/>
<dbReference type="OMA" id="CEEHPPK"/>
<gene>
    <name evidence="14" type="ORF">MANES_03G108600</name>
</gene>
<evidence type="ECO:0000313" key="14">
    <source>
        <dbReference type="EMBL" id="OAY54870.1"/>
    </source>
</evidence>
<feature type="transmembrane region" description="Helical" evidence="10">
    <location>
        <begin position="105"/>
        <end position="125"/>
    </location>
</feature>
<feature type="transmembrane region" description="Helical" evidence="10">
    <location>
        <begin position="67"/>
        <end position="85"/>
    </location>
</feature>
<dbReference type="PANTHER" id="PTHR32468">
    <property type="entry name" value="CATION/H + ANTIPORTER"/>
    <property type="match status" value="1"/>
</dbReference>
<reference evidence="14" key="1">
    <citation type="submission" date="2016-02" db="EMBL/GenBank/DDBJ databases">
        <title>WGS assembly of Manihot esculenta.</title>
        <authorList>
            <person name="Bredeson J.V."/>
            <person name="Prochnik S.E."/>
            <person name="Lyons J.B."/>
            <person name="Schmutz J."/>
            <person name="Grimwood J."/>
            <person name="Vrebalov J."/>
            <person name="Bart R.S."/>
            <person name="Amuge T."/>
            <person name="Ferguson M.E."/>
            <person name="Green R."/>
            <person name="Putnam N."/>
            <person name="Stites J."/>
            <person name="Rounsley S."/>
            <person name="Rokhsar D.S."/>
        </authorList>
    </citation>
    <scope>NUCLEOTIDE SEQUENCE [LARGE SCALE GENOMIC DNA]</scope>
    <source>
        <tissue evidence="14">Leaf</tissue>
    </source>
</reference>
<dbReference type="Pfam" id="PF23259">
    <property type="entry name" value="CHX17_C"/>
    <property type="match status" value="1"/>
</dbReference>
<evidence type="ECO:0000259" key="12">
    <source>
        <dbReference type="Pfam" id="PF23256"/>
    </source>
</evidence>
<dbReference type="Pfam" id="PF00999">
    <property type="entry name" value="Na_H_Exchanger"/>
    <property type="match status" value="1"/>
</dbReference>
<dbReference type="InterPro" id="IPR057290">
    <property type="entry name" value="CHX17_C"/>
</dbReference>
<comment type="subcellular location">
    <subcellularLocation>
        <location evidence="1">Membrane</location>
        <topology evidence="1">Multi-pass membrane protein</topology>
    </subcellularLocation>
</comment>
<dbReference type="GO" id="GO:1902600">
    <property type="term" value="P:proton transmembrane transport"/>
    <property type="evidence" value="ECO:0007669"/>
    <property type="project" value="InterPro"/>
</dbReference>
<evidence type="ECO:0000256" key="3">
    <source>
        <dbReference type="ARBA" id="ARBA00022538"/>
    </source>
</evidence>
<feature type="transmembrane region" description="Helical" evidence="10">
    <location>
        <begin position="388"/>
        <end position="407"/>
    </location>
</feature>
<feature type="transmembrane region" description="Helical" evidence="10">
    <location>
        <begin position="171"/>
        <end position="192"/>
    </location>
</feature>
<evidence type="ECO:0000256" key="8">
    <source>
        <dbReference type="ARBA" id="ARBA00023136"/>
    </source>
</evidence>
<feature type="transmembrane region" description="Helical" evidence="10">
    <location>
        <begin position="238"/>
        <end position="263"/>
    </location>
</feature>
<proteinExistence type="inferred from homology"/>